<protein>
    <recommendedName>
        <fullName evidence="4">TPM domain-containing protein</fullName>
    </recommendedName>
</protein>
<dbReference type="Gene3D" id="3.10.310.50">
    <property type="match status" value="1"/>
</dbReference>
<dbReference type="PATRIC" id="fig|1029756.8.peg.331"/>
<dbReference type="PANTHER" id="PTHR30373">
    <property type="entry name" value="UPF0603 PROTEIN YGCG"/>
    <property type="match status" value="1"/>
</dbReference>
<feature type="domain" description="TPM" evidence="4">
    <location>
        <begin position="44"/>
        <end position="167"/>
    </location>
</feature>
<keyword evidence="2" id="KW-1133">Transmembrane helix</keyword>
<dbReference type="AlphaFoldDB" id="V5S9G3"/>
<dbReference type="Proteomes" id="UP000018542">
    <property type="component" value="Chromosome"/>
</dbReference>
<keyword evidence="2" id="KW-0472">Membrane</keyword>
<name>V5S9G3_9HYPH</name>
<feature type="signal peptide" evidence="3">
    <location>
        <begin position="1"/>
        <end position="33"/>
    </location>
</feature>
<sequence>MVSAGAKRLWTVPLAAVFAAIVLGALACGPALAQPTFPTLTGRIVDNAKLLTEVDRYNIETALTALEEKSTDQLVVVTVPSLQGYEIEDYGYQLGRKWGIGRAGKDNGVLLIVAPNERRVRIEVGRGLEPVVTDLMSRIIIENAILPEFRRGNFGAGVAAGVRDLKDTLLGDGEAVKERARGLGKRDGPNWIGLLLIAFWVGIVLYVAYAQWRYAQSQPQTLGRRGRNRRAADFGPGAGSGSWGGGWPSGGGGGWSGGGGGGWSGGGGGFGGGGGSGSW</sequence>
<proteinExistence type="predicted"/>
<feature type="chain" id="PRO_5004740615" description="TPM domain-containing protein" evidence="3">
    <location>
        <begin position="34"/>
        <end position="279"/>
    </location>
</feature>
<dbReference type="OrthoDB" id="9810918at2"/>
<feature type="transmembrane region" description="Helical" evidence="2">
    <location>
        <begin position="191"/>
        <end position="209"/>
    </location>
</feature>
<dbReference type="RefSeq" id="WP_023785747.1">
    <property type="nucleotide sequence ID" value="NC_022997.1"/>
</dbReference>
<dbReference type="Pfam" id="PF04536">
    <property type="entry name" value="TPM_phosphatase"/>
    <property type="match status" value="1"/>
</dbReference>
<evidence type="ECO:0000313" key="6">
    <source>
        <dbReference type="Proteomes" id="UP000018542"/>
    </source>
</evidence>
<evidence type="ECO:0000256" key="1">
    <source>
        <dbReference type="SAM" id="MobiDB-lite"/>
    </source>
</evidence>
<evidence type="ECO:0000256" key="3">
    <source>
        <dbReference type="SAM" id="SignalP"/>
    </source>
</evidence>
<gene>
    <name evidence="5" type="ORF">W911_01555</name>
</gene>
<keyword evidence="2" id="KW-0812">Transmembrane</keyword>
<dbReference type="HOGENOM" id="CLU_035211_1_2_5"/>
<feature type="compositionally biased region" description="Gly residues" evidence="1">
    <location>
        <begin position="236"/>
        <end position="279"/>
    </location>
</feature>
<reference evidence="5 6" key="1">
    <citation type="journal article" date="2014" name="Genome Announc.">
        <title>Complete Genome Sequence of Hyphomicrobium nitrativorans Strain NL23, a Denitrifying Bacterium Isolated from Biofilm of a Methanol-Fed Denitrification System Treating Seawater at the Montreal Biodome.</title>
        <authorList>
            <person name="Martineau C."/>
            <person name="Villeneuve C."/>
            <person name="Mauffrey F."/>
            <person name="Villemur R."/>
        </authorList>
    </citation>
    <scope>NUCLEOTIDE SEQUENCE [LARGE SCALE GENOMIC DNA]</scope>
    <source>
        <strain evidence="5">NL23</strain>
    </source>
</reference>
<dbReference type="EMBL" id="CP006912">
    <property type="protein sequence ID" value="AHB47376.1"/>
    <property type="molecule type" value="Genomic_DNA"/>
</dbReference>
<evidence type="ECO:0000259" key="4">
    <source>
        <dbReference type="Pfam" id="PF04536"/>
    </source>
</evidence>
<feature type="region of interest" description="Disordered" evidence="1">
    <location>
        <begin position="220"/>
        <end position="279"/>
    </location>
</feature>
<evidence type="ECO:0000313" key="5">
    <source>
        <dbReference type="EMBL" id="AHB47376.1"/>
    </source>
</evidence>
<organism evidence="5 6">
    <name type="scientific">Hyphomicrobium nitrativorans NL23</name>
    <dbReference type="NCBI Taxonomy" id="1029756"/>
    <lineage>
        <taxon>Bacteria</taxon>
        <taxon>Pseudomonadati</taxon>
        <taxon>Pseudomonadota</taxon>
        <taxon>Alphaproteobacteria</taxon>
        <taxon>Hyphomicrobiales</taxon>
        <taxon>Hyphomicrobiaceae</taxon>
        <taxon>Hyphomicrobium</taxon>
    </lineage>
</organism>
<dbReference type="STRING" id="1029756.W911_01555"/>
<evidence type="ECO:0000256" key="2">
    <source>
        <dbReference type="SAM" id="Phobius"/>
    </source>
</evidence>
<dbReference type="PROSITE" id="PS51257">
    <property type="entry name" value="PROKAR_LIPOPROTEIN"/>
    <property type="match status" value="1"/>
</dbReference>
<dbReference type="PANTHER" id="PTHR30373:SF2">
    <property type="entry name" value="UPF0603 PROTEIN YGCG"/>
    <property type="match status" value="1"/>
</dbReference>
<accession>V5S9G3</accession>
<dbReference type="KEGG" id="hni:W911_01555"/>
<keyword evidence="3" id="KW-0732">Signal</keyword>
<dbReference type="InterPro" id="IPR007621">
    <property type="entry name" value="TPM_dom"/>
</dbReference>
<keyword evidence="6" id="KW-1185">Reference proteome</keyword>